<reference evidence="1" key="1">
    <citation type="submission" date="2018-05" db="EMBL/GenBank/DDBJ databases">
        <title>Draft genome of Mucuna pruriens seed.</title>
        <authorList>
            <person name="Nnadi N.E."/>
            <person name="Vos R."/>
            <person name="Hasami M.H."/>
            <person name="Devisetty U.K."/>
            <person name="Aguiy J.C."/>
        </authorList>
    </citation>
    <scope>NUCLEOTIDE SEQUENCE [LARGE SCALE GENOMIC DNA]</scope>
    <source>
        <strain evidence="1">JCA_2017</strain>
    </source>
</reference>
<dbReference type="Proteomes" id="UP000257109">
    <property type="component" value="Unassembled WGS sequence"/>
</dbReference>
<name>A0A371GM61_MUCPR</name>
<gene>
    <name evidence="1" type="ORF">CR513_26372</name>
</gene>
<dbReference type="EMBL" id="QJKJ01005070">
    <property type="protein sequence ID" value="RDX91624.1"/>
    <property type="molecule type" value="Genomic_DNA"/>
</dbReference>
<sequence>MEVRVLKNNTSFRWGRVMLEDIIIGVPPPSDLANLGIPCKLRIVAFKCPKPIGSHRVAPHLLRLCAPVLHSINVFPKPPIPFLRIFHQLQYQVFREFHDESHLSLSSLPFQLCKPKTPKFNQF</sequence>
<keyword evidence="2" id="KW-1185">Reference proteome</keyword>
<accession>A0A371GM61</accession>
<dbReference type="AlphaFoldDB" id="A0A371GM61"/>
<evidence type="ECO:0000313" key="1">
    <source>
        <dbReference type="EMBL" id="RDX91624.1"/>
    </source>
</evidence>
<feature type="non-terminal residue" evidence="1">
    <location>
        <position position="1"/>
    </location>
</feature>
<protein>
    <submittedName>
        <fullName evidence="1">Uncharacterized protein</fullName>
    </submittedName>
</protein>
<organism evidence="1 2">
    <name type="scientific">Mucuna pruriens</name>
    <name type="common">Velvet bean</name>
    <name type="synonym">Dolichos pruriens</name>
    <dbReference type="NCBI Taxonomy" id="157652"/>
    <lineage>
        <taxon>Eukaryota</taxon>
        <taxon>Viridiplantae</taxon>
        <taxon>Streptophyta</taxon>
        <taxon>Embryophyta</taxon>
        <taxon>Tracheophyta</taxon>
        <taxon>Spermatophyta</taxon>
        <taxon>Magnoliopsida</taxon>
        <taxon>eudicotyledons</taxon>
        <taxon>Gunneridae</taxon>
        <taxon>Pentapetalae</taxon>
        <taxon>rosids</taxon>
        <taxon>fabids</taxon>
        <taxon>Fabales</taxon>
        <taxon>Fabaceae</taxon>
        <taxon>Papilionoideae</taxon>
        <taxon>50 kb inversion clade</taxon>
        <taxon>NPAAA clade</taxon>
        <taxon>indigoferoid/millettioid clade</taxon>
        <taxon>Phaseoleae</taxon>
        <taxon>Mucuna</taxon>
    </lineage>
</organism>
<comment type="caution">
    <text evidence="1">The sequence shown here is derived from an EMBL/GenBank/DDBJ whole genome shotgun (WGS) entry which is preliminary data.</text>
</comment>
<proteinExistence type="predicted"/>
<evidence type="ECO:0000313" key="2">
    <source>
        <dbReference type="Proteomes" id="UP000257109"/>
    </source>
</evidence>